<dbReference type="EMBL" id="JAFNEN010000134">
    <property type="protein sequence ID" value="KAG8192872.1"/>
    <property type="molecule type" value="Genomic_DNA"/>
</dbReference>
<feature type="region of interest" description="Disordered" evidence="1">
    <location>
        <begin position="1"/>
        <end position="33"/>
    </location>
</feature>
<feature type="compositionally biased region" description="Polar residues" evidence="1">
    <location>
        <begin position="1"/>
        <end position="11"/>
    </location>
</feature>
<sequence length="79" mass="9047">MKQANGLNTWTEDPRGIRKKAKPPTIKKKKYHQEQEATSKECLFIKNSSWVGGQLQRTPSSEEDHWKVSFSSSTEARAI</sequence>
<proteinExistence type="predicted"/>
<dbReference type="Proteomes" id="UP000827092">
    <property type="component" value="Unassembled WGS sequence"/>
</dbReference>
<gene>
    <name evidence="2" type="ORF">JTE90_014648</name>
</gene>
<organism evidence="2 3">
    <name type="scientific">Oedothorax gibbosus</name>
    <dbReference type="NCBI Taxonomy" id="931172"/>
    <lineage>
        <taxon>Eukaryota</taxon>
        <taxon>Metazoa</taxon>
        <taxon>Ecdysozoa</taxon>
        <taxon>Arthropoda</taxon>
        <taxon>Chelicerata</taxon>
        <taxon>Arachnida</taxon>
        <taxon>Araneae</taxon>
        <taxon>Araneomorphae</taxon>
        <taxon>Entelegynae</taxon>
        <taxon>Araneoidea</taxon>
        <taxon>Linyphiidae</taxon>
        <taxon>Erigoninae</taxon>
        <taxon>Oedothorax</taxon>
    </lineage>
</organism>
<keyword evidence="3" id="KW-1185">Reference proteome</keyword>
<evidence type="ECO:0000313" key="3">
    <source>
        <dbReference type="Proteomes" id="UP000827092"/>
    </source>
</evidence>
<evidence type="ECO:0000256" key="1">
    <source>
        <dbReference type="SAM" id="MobiDB-lite"/>
    </source>
</evidence>
<reference evidence="2 3" key="1">
    <citation type="journal article" date="2022" name="Nat. Ecol. Evol.">
        <title>A masculinizing supergene underlies an exaggerated male reproductive morph in a spider.</title>
        <authorList>
            <person name="Hendrickx F."/>
            <person name="De Corte Z."/>
            <person name="Sonet G."/>
            <person name="Van Belleghem S.M."/>
            <person name="Kostlbacher S."/>
            <person name="Vangestel C."/>
        </authorList>
    </citation>
    <scope>NUCLEOTIDE SEQUENCE [LARGE SCALE GENOMIC DNA]</scope>
    <source>
        <strain evidence="2">W744_W776</strain>
    </source>
</reference>
<feature type="compositionally biased region" description="Basic residues" evidence="1">
    <location>
        <begin position="17"/>
        <end position="31"/>
    </location>
</feature>
<comment type="caution">
    <text evidence="2">The sequence shown here is derived from an EMBL/GenBank/DDBJ whole genome shotgun (WGS) entry which is preliminary data.</text>
</comment>
<name>A0AAV6V9K2_9ARAC</name>
<protein>
    <submittedName>
        <fullName evidence="2">Uncharacterized protein</fullName>
    </submittedName>
</protein>
<accession>A0AAV6V9K2</accession>
<dbReference type="AlphaFoldDB" id="A0AAV6V9K2"/>
<evidence type="ECO:0000313" key="2">
    <source>
        <dbReference type="EMBL" id="KAG8192872.1"/>
    </source>
</evidence>